<protein>
    <submittedName>
        <fullName evidence="3">CGNR zinc finger domain-containing protein</fullName>
    </submittedName>
</protein>
<dbReference type="PANTHER" id="PTHR35525">
    <property type="entry name" value="BLL6575 PROTEIN"/>
    <property type="match status" value="1"/>
</dbReference>
<dbReference type="InterPro" id="IPR010852">
    <property type="entry name" value="ABATE"/>
</dbReference>
<dbReference type="InterPro" id="IPR023286">
    <property type="entry name" value="ABATE_dom_sf"/>
</dbReference>
<comment type="caution">
    <text evidence="3">The sequence shown here is derived from an EMBL/GenBank/DDBJ whole genome shotgun (WGS) entry which is preliminary data.</text>
</comment>
<evidence type="ECO:0000313" key="3">
    <source>
        <dbReference type="EMBL" id="MEB3369683.1"/>
    </source>
</evidence>
<sequence>MPVGEWRSEWFRGGHLVLDFVNTVPWRLDAERAADRLPDAGALIGWCCAAGLFGEQRADELRAEAEAEAVPGRALVVAERARGLREELYGLLQPVAVGREPPAAELGRVRQAIADAITHAEIDTVVPLRWVVAVRGVEDVPRALALSAWELLQFEDLARLRQCQDRGCGWLFLDRSKNASRRWCSSADCGNRTRARRHHARHRDDSRPPPETSSGTSR</sequence>
<dbReference type="Pfam" id="PF07336">
    <property type="entry name" value="ABATE"/>
    <property type="match status" value="1"/>
</dbReference>
<gene>
    <name evidence="3" type="ORF">R4I43_19940</name>
</gene>
<feature type="region of interest" description="Disordered" evidence="1">
    <location>
        <begin position="194"/>
        <end position="218"/>
    </location>
</feature>
<reference evidence="3 4" key="1">
    <citation type="submission" date="2023-10" db="EMBL/GenBank/DDBJ databases">
        <title>Saccharopolyspora sp. nov., isolated from mangrove soil.</title>
        <authorList>
            <person name="Lu Y."/>
            <person name="Liu W."/>
        </authorList>
    </citation>
    <scope>NUCLEOTIDE SEQUENCE [LARGE SCALE GENOMIC DNA]</scope>
    <source>
        <strain evidence="3 4">S2-29</strain>
    </source>
</reference>
<keyword evidence="4" id="KW-1185">Reference proteome</keyword>
<dbReference type="Pfam" id="PF11706">
    <property type="entry name" value="zf-CGNR"/>
    <property type="match status" value="1"/>
</dbReference>
<dbReference type="PANTHER" id="PTHR35525:SF3">
    <property type="entry name" value="BLL6575 PROTEIN"/>
    <property type="match status" value="1"/>
</dbReference>
<dbReference type="Proteomes" id="UP001327093">
    <property type="component" value="Unassembled WGS sequence"/>
</dbReference>
<evidence type="ECO:0000259" key="2">
    <source>
        <dbReference type="Pfam" id="PF11706"/>
    </source>
</evidence>
<dbReference type="RefSeq" id="WP_324267169.1">
    <property type="nucleotide sequence ID" value="NZ_JAWLNX010000014.1"/>
</dbReference>
<organism evidence="3 4">
    <name type="scientific">Saccharopolyspora mangrovi</name>
    <dbReference type="NCBI Taxonomy" id="3082379"/>
    <lineage>
        <taxon>Bacteria</taxon>
        <taxon>Bacillati</taxon>
        <taxon>Actinomycetota</taxon>
        <taxon>Actinomycetes</taxon>
        <taxon>Pseudonocardiales</taxon>
        <taxon>Pseudonocardiaceae</taxon>
        <taxon>Saccharopolyspora</taxon>
    </lineage>
</organism>
<proteinExistence type="predicted"/>
<dbReference type="SUPFAM" id="SSF160904">
    <property type="entry name" value="Jann2411-like"/>
    <property type="match status" value="1"/>
</dbReference>
<name>A0ABU6ADQ0_9PSEU</name>
<feature type="domain" description="Zinc finger CGNR" evidence="2">
    <location>
        <begin position="159"/>
        <end position="202"/>
    </location>
</feature>
<dbReference type="InterPro" id="IPR021005">
    <property type="entry name" value="Znf_CGNR"/>
</dbReference>
<accession>A0ABU6ADQ0</accession>
<dbReference type="EMBL" id="JAWLNX010000014">
    <property type="protein sequence ID" value="MEB3369683.1"/>
    <property type="molecule type" value="Genomic_DNA"/>
</dbReference>
<dbReference type="Gene3D" id="1.10.3300.10">
    <property type="entry name" value="Jann2411-like domain"/>
    <property type="match status" value="1"/>
</dbReference>
<evidence type="ECO:0000256" key="1">
    <source>
        <dbReference type="SAM" id="MobiDB-lite"/>
    </source>
</evidence>
<evidence type="ECO:0000313" key="4">
    <source>
        <dbReference type="Proteomes" id="UP001327093"/>
    </source>
</evidence>